<dbReference type="InterPro" id="IPR051132">
    <property type="entry name" value="3-5_Exonuclease_domain"/>
</dbReference>
<dbReference type="GeneID" id="115027797"/>
<evidence type="ECO:0000256" key="15">
    <source>
        <dbReference type="ARBA" id="ARBA00064376"/>
    </source>
</evidence>
<comment type="subcellular location">
    <subcellularLocation>
        <location evidence="4">Mitochondrion membrane</location>
    </subcellularLocation>
</comment>
<dbReference type="GO" id="GO:0000175">
    <property type="term" value="F:3'-5'-RNA exonuclease activity"/>
    <property type="evidence" value="ECO:0007669"/>
    <property type="project" value="UniProtKB-ARBA"/>
</dbReference>
<keyword evidence="8" id="KW-0479">Metal-binding</keyword>
<dbReference type="InterPro" id="IPR012337">
    <property type="entry name" value="RNaseH-like_sf"/>
</dbReference>
<keyword evidence="11 21" id="KW-1133">Transmembrane helix</keyword>
<evidence type="ECO:0000256" key="1">
    <source>
        <dbReference type="ARBA" id="ARBA00000563"/>
    </source>
</evidence>
<keyword evidence="10 24" id="KW-0269">Exonuclease</keyword>
<evidence type="ECO:0000256" key="12">
    <source>
        <dbReference type="ARBA" id="ARBA00023128"/>
    </source>
</evidence>
<evidence type="ECO:0000256" key="13">
    <source>
        <dbReference type="ARBA" id="ARBA00023136"/>
    </source>
</evidence>
<comment type="catalytic activity">
    <reaction evidence="1">
        <text>Exonucleolytic cleavage in the 3'- to 5'-direction to yield nucleoside 5'-phosphates.</text>
        <dbReference type="EC" id="3.1.11.1"/>
    </reaction>
</comment>
<evidence type="ECO:0000256" key="17">
    <source>
        <dbReference type="ARBA" id="ARBA00075515"/>
    </source>
</evidence>
<evidence type="ECO:0000256" key="10">
    <source>
        <dbReference type="ARBA" id="ARBA00022839"/>
    </source>
</evidence>
<dbReference type="RefSeq" id="XP_029317160.1">
    <property type="nucleotide sequence ID" value="XM_029461300.1"/>
</dbReference>
<evidence type="ECO:0000256" key="6">
    <source>
        <dbReference type="ARBA" id="ARBA00022692"/>
    </source>
</evidence>
<dbReference type="GO" id="GO:0046872">
    <property type="term" value="F:metal ion binding"/>
    <property type="evidence" value="ECO:0007669"/>
    <property type="project" value="UniProtKB-KW"/>
</dbReference>
<dbReference type="GO" id="GO:0003676">
    <property type="term" value="F:nucleic acid binding"/>
    <property type="evidence" value="ECO:0007669"/>
    <property type="project" value="InterPro"/>
</dbReference>
<evidence type="ECO:0000256" key="19">
    <source>
        <dbReference type="SAM" id="Coils"/>
    </source>
</evidence>
<keyword evidence="23" id="KW-1185">Reference proteome</keyword>
<comment type="cofactor">
    <cofactor evidence="2">
        <name>Mn(2+)</name>
        <dbReference type="ChEBI" id="CHEBI:29035"/>
    </cofactor>
</comment>
<dbReference type="AlphaFoldDB" id="A0A6J2S6C0"/>
<dbReference type="CDD" id="cd06141">
    <property type="entry name" value="WRN_exo"/>
    <property type="match status" value="1"/>
</dbReference>
<dbReference type="Gene3D" id="3.30.420.10">
    <property type="entry name" value="Ribonuclease H-like superfamily/Ribonuclease H"/>
    <property type="match status" value="1"/>
</dbReference>
<keyword evidence="19" id="KW-0175">Coiled coil</keyword>
<dbReference type="GO" id="GO:0006310">
    <property type="term" value="P:DNA recombination"/>
    <property type="evidence" value="ECO:0007669"/>
    <property type="project" value="UniProtKB-ARBA"/>
</dbReference>
<feature type="compositionally biased region" description="Basic and acidic residues" evidence="20">
    <location>
        <begin position="311"/>
        <end position="326"/>
    </location>
</feature>
<dbReference type="SUPFAM" id="SSF53098">
    <property type="entry name" value="Ribonuclease H-like"/>
    <property type="match status" value="1"/>
</dbReference>
<feature type="domain" description="3'-5' exonuclease" evidence="22">
    <location>
        <begin position="102"/>
        <end position="284"/>
    </location>
</feature>
<dbReference type="SMART" id="SM00474">
    <property type="entry name" value="35EXOc"/>
    <property type="match status" value="1"/>
</dbReference>
<evidence type="ECO:0000256" key="14">
    <source>
        <dbReference type="ARBA" id="ARBA00061005"/>
    </source>
</evidence>
<evidence type="ECO:0000313" key="24">
    <source>
        <dbReference type="RefSeq" id="XP_029317160.1"/>
    </source>
</evidence>
<accession>A0A6J2S6C0</accession>
<evidence type="ECO:0000256" key="5">
    <source>
        <dbReference type="ARBA" id="ARBA00012108"/>
    </source>
</evidence>
<keyword evidence="6 21" id="KW-0812">Transmembrane</keyword>
<evidence type="ECO:0000256" key="7">
    <source>
        <dbReference type="ARBA" id="ARBA00022722"/>
    </source>
</evidence>
<evidence type="ECO:0000256" key="21">
    <source>
        <dbReference type="SAM" id="Phobius"/>
    </source>
</evidence>
<dbReference type="InterPro" id="IPR002562">
    <property type="entry name" value="3'-5'_exonuclease_dom"/>
</dbReference>
<keyword evidence="12" id="KW-0496">Mitochondrion</keyword>
<evidence type="ECO:0000256" key="9">
    <source>
        <dbReference type="ARBA" id="ARBA00022801"/>
    </source>
</evidence>
<gene>
    <name evidence="24" type="primary">exd2</name>
</gene>
<name>A0A6J2S6C0_COTGO</name>
<evidence type="ECO:0000256" key="20">
    <source>
        <dbReference type="SAM" id="MobiDB-lite"/>
    </source>
</evidence>
<evidence type="ECO:0000256" key="3">
    <source>
        <dbReference type="ARBA" id="ARBA00001946"/>
    </source>
</evidence>
<evidence type="ECO:0000256" key="8">
    <source>
        <dbReference type="ARBA" id="ARBA00022723"/>
    </source>
</evidence>
<evidence type="ECO:0000313" key="23">
    <source>
        <dbReference type="Proteomes" id="UP000504630"/>
    </source>
</evidence>
<dbReference type="GO" id="GO:0031966">
    <property type="term" value="C:mitochondrial membrane"/>
    <property type="evidence" value="ECO:0007669"/>
    <property type="project" value="UniProtKB-SubCell"/>
</dbReference>
<dbReference type="FunFam" id="3.30.420.10:FF:000041">
    <property type="entry name" value="Exonuclease 3'-5' domain containing 2"/>
    <property type="match status" value="1"/>
</dbReference>
<evidence type="ECO:0000256" key="2">
    <source>
        <dbReference type="ARBA" id="ARBA00001936"/>
    </source>
</evidence>
<proteinExistence type="inferred from homology"/>
<keyword evidence="13 21" id="KW-0472">Membrane</keyword>
<dbReference type="CTD" id="55218"/>
<comment type="similarity">
    <text evidence="14">Belongs to the EXD2 family.</text>
</comment>
<comment type="cofactor">
    <cofactor evidence="3">
        <name>Mg(2+)</name>
        <dbReference type="ChEBI" id="CHEBI:18420"/>
    </cofactor>
</comment>
<reference evidence="24" key="1">
    <citation type="submission" date="2025-08" db="UniProtKB">
        <authorList>
            <consortium name="RefSeq"/>
        </authorList>
    </citation>
    <scope>IDENTIFICATION</scope>
</reference>
<evidence type="ECO:0000256" key="16">
    <source>
        <dbReference type="ARBA" id="ARBA00069878"/>
    </source>
</evidence>
<sequence>MSHRGPLTAVITTVLGAALGGLLIWRVYRTKRKRPPSIQKVADPVEALCPAENDFKAVEYQYTQPPQHVPEKEFKAVECQTTQLPPPAQIPSSEQRLQVKPVMVSSEEEWLQLWPLMQTELSVFPVLGLDCEWVSVKGRTSAVSLLQMATYSGLCVLVRLLAFRSGPQPFPLSLMEVLRDPHILKVGVGCYEDGKRLTRDYGLSVTCTVDLRYLALRQRQVTVSNGLSLKSLAEDLLNVSLDKSRELRCSDWEADQLTLQQMTYAARDAQVSISLFLHLLGLDSEAGPDSSSGSSYSELAARCQGLVDVSFRGRGDGEDRPSDGERRRRTRKTPTHESPESGDQQVPDPRKNNKRKPLGVGYSARKNIVPHEYRRHFPTEMKDHNSHDILLLCTSCHAASNVHDSVLKQHLAEEFSAPQGCEEGVRLLEDSDRRRVRSAARALLTAGEGLPEQRREELQALIRSFLDTSEELTDEALQQAASLETRIFNEAYIPHGLKVVRAGAEQGLRGLMDLERRWRQHFLASMQPRHLPPLWSVEHNHGKFVRKYGEDLPIKLN</sequence>
<dbReference type="InterPro" id="IPR036397">
    <property type="entry name" value="RNaseH_sf"/>
</dbReference>
<evidence type="ECO:0000256" key="11">
    <source>
        <dbReference type="ARBA" id="ARBA00022989"/>
    </source>
</evidence>
<protein>
    <recommendedName>
        <fullName evidence="16">Exonuclease 3'-5' domain-containing protein 2</fullName>
        <ecNumber evidence="5">3.1.11.1</ecNumber>
    </recommendedName>
    <alternativeName>
        <fullName evidence="18">3'-5' exoribonuclease EXD2</fullName>
    </alternativeName>
    <alternativeName>
        <fullName evidence="17">Exonuclease 3'-5' domain-like-containing protein 2</fullName>
    </alternativeName>
</protein>
<keyword evidence="7" id="KW-0540">Nuclease</keyword>
<dbReference type="GO" id="GO:0005634">
    <property type="term" value="C:nucleus"/>
    <property type="evidence" value="ECO:0007669"/>
    <property type="project" value="TreeGrafter"/>
</dbReference>
<keyword evidence="9" id="KW-0378">Hydrolase</keyword>
<evidence type="ECO:0000256" key="4">
    <source>
        <dbReference type="ARBA" id="ARBA00004325"/>
    </source>
</evidence>
<evidence type="ECO:0000256" key="18">
    <source>
        <dbReference type="ARBA" id="ARBA00082634"/>
    </source>
</evidence>
<comment type="subunit">
    <text evidence="15">Homodimer. Interacts with RBBP8, MRE11 and BRCA1.</text>
</comment>
<feature type="transmembrane region" description="Helical" evidence="21">
    <location>
        <begin position="6"/>
        <end position="28"/>
    </location>
</feature>
<feature type="region of interest" description="Disordered" evidence="20">
    <location>
        <begin position="310"/>
        <end position="365"/>
    </location>
</feature>
<dbReference type="PANTHER" id="PTHR13620:SF104">
    <property type="entry name" value="EXONUCLEASE 3'-5' DOMAIN-CONTAINING PROTEIN 2"/>
    <property type="match status" value="1"/>
</dbReference>
<organism evidence="23 24">
    <name type="scientific">Cottoperca gobio</name>
    <name type="common">Frogmouth</name>
    <name type="synonym">Aphritis gobio</name>
    <dbReference type="NCBI Taxonomy" id="56716"/>
    <lineage>
        <taxon>Eukaryota</taxon>
        <taxon>Metazoa</taxon>
        <taxon>Chordata</taxon>
        <taxon>Craniata</taxon>
        <taxon>Vertebrata</taxon>
        <taxon>Euteleostomi</taxon>
        <taxon>Actinopterygii</taxon>
        <taxon>Neopterygii</taxon>
        <taxon>Teleostei</taxon>
        <taxon>Neoteleostei</taxon>
        <taxon>Acanthomorphata</taxon>
        <taxon>Eupercaria</taxon>
        <taxon>Perciformes</taxon>
        <taxon>Notothenioidei</taxon>
        <taxon>Bovichtidae</taxon>
        <taxon>Cottoperca</taxon>
    </lineage>
</organism>
<dbReference type="Proteomes" id="UP000504630">
    <property type="component" value="Chromosome 22"/>
</dbReference>
<evidence type="ECO:0000259" key="22">
    <source>
        <dbReference type="SMART" id="SM00474"/>
    </source>
</evidence>
<dbReference type="Pfam" id="PF01612">
    <property type="entry name" value="DNA_pol_A_exo1"/>
    <property type="match status" value="1"/>
</dbReference>
<feature type="coiled-coil region" evidence="19">
    <location>
        <begin position="455"/>
        <end position="486"/>
    </location>
</feature>
<dbReference type="PANTHER" id="PTHR13620">
    <property type="entry name" value="3-5 EXONUCLEASE"/>
    <property type="match status" value="1"/>
</dbReference>
<dbReference type="EC" id="3.1.11.1" evidence="5"/>
<dbReference type="GO" id="GO:0008310">
    <property type="term" value="F:single-stranded DNA 3'-5' DNA exonuclease activity"/>
    <property type="evidence" value="ECO:0007669"/>
    <property type="project" value="UniProtKB-EC"/>
</dbReference>